<dbReference type="PANTHER" id="PTHR37305:SF1">
    <property type="entry name" value="MEMBRANE PROTEIN"/>
    <property type="match status" value="1"/>
</dbReference>
<feature type="transmembrane region" description="Helical" evidence="1">
    <location>
        <begin position="113"/>
        <end position="139"/>
    </location>
</feature>
<proteinExistence type="predicted"/>
<gene>
    <name evidence="2" type="ORF">AVDCRST_MAG37-1726</name>
</gene>
<evidence type="ECO:0000256" key="1">
    <source>
        <dbReference type="SAM" id="Phobius"/>
    </source>
</evidence>
<evidence type="ECO:0000313" key="2">
    <source>
        <dbReference type="EMBL" id="CAA9444976.1"/>
    </source>
</evidence>
<feature type="transmembrane region" description="Helical" evidence="1">
    <location>
        <begin position="159"/>
        <end position="179"/>
    </location>
</feature>
<protein>
    <recommendedName>
        <fullName evidence="3">ABC transporter permease</fullName>
    </recommendedName>
</protein>
<dbReference type="GO" id="GO:0140359">
    <property type="term" value="F:ABC-type transporter activity"/>
    <property type="evidence" value="ECO:0007669"/>
    <property type="project" value="InterPro"/>
</dbReference>
<keyword evidence="1" id="KW-0472">Membrane</keyword>
<sequence>MLASFSAEMLKLYKRPTTWVLLLVSLVLSQVFNYLVPYAGYLSADSERAAEQILTSTMPENLIPNSIGGFPLFAGALALTLGAVSVGSEYGWGTLKTVLIQRPRRMSIYAGELLALAVAVLAIVISIFTFGAFTSYAIATSQSESIDWPSLAELTRGVASGWLILMVWCLLGVMLAFLFRGMALPIGLGVVWILGVENLIVNVAAVLLDFAETLQKGLPGVNAGSLVSTLGGGSDTPGVNSAVDGTQAALVLVAYAVVFVLIAGFVLHRRDVT</sequence>
<feature type="transmembrane region" description="Helical" evidence="1">
    <location>
        <begin position="70"/>
        <end position="92"/>
    </location>
</feature>
<keyword evidence="1" id="KW-1133">Transmembrane helix</keyword>
<dbReference type="Pfam" id="PF12679">
    <property type="entry name" value="ABC2_membrane_2"/>
    <property type="match status" value="1"/>
</dbReference>
<feature type="transmembrane region" description="Helical" evidence="1">
    <location>
        <begin position="186"/>
        <end position="208"/>
    </location>
</feature>
<keyword evidence="1" id="KW-0812">Transmembrane</keyword>
<dbReference type="PANTHER" id="PTHR37305">
    <property type="entry name" value="INTEGRAL MEMBRANE PROTEIN-RELATED"/>
    <property type="match status" value="1"/>
</dbReference>
<evidence type="ECO:0008006" key="3">
    <source>
        <dbReference type="Google" id="ProtNLM"/>
    </source>
</evidence>
<accession>A0A6J4QJ38</accession>
<dbReference type="GO" id="GO:0005886">
    <property type="term" value="C:plasma membrane"/>
    <property type="evidence" value="ECO:0007669"/>
    <property type="project" value="UniProtKB-SubCell"/>
</dbReference>
<name>A0A6J4QJ38_9ACTN</name>
<organism evidence="2">
    <name type="scientific">uncultured Rubrobacteraceae bacterium</name>
    <dbReference type="NCBI Taxonomy" id="349277"/>
    <lineage>
        <taxon>Bacteria</taxon>
        <taxon>Bacillati</taxon>
        <taxon>Actinomycetota</taxon>
        <taxon>Rubrobacteria</taxon>
        <taxon>Rubrobacterales</taxon>
        <taxon>Rubrobacteraceae</taxon>
        <taxon>environmental samples</taxon>
    </lineage>
</organism>
<reference evidence="2" key="1">
    <citation type="submission" date="2020-02" db="EMBL/GenBank/DDBJ databases">
        <authorList>
            <person name="Meier V. D."/>
        </authorList>
    </citation>
    <scope>NUCLEOTIDE SEQUENCE</scope>
    <source>
        <strain evidence="2">AVDCRST_MAG37</strain>
    </source>
</reference>
<feature type="transmembrane region" description="Helical" evidence="1">
    <location>
        <begin position="248"/>
        <end position="267"/>
    </location>
</feature>
<dbReference type="EMBL" id="CADCVD010000078">
    <property type="protein sequence ID" value="CAA9444976.1"/>
    <property type="molecule type" value="Genomic_DNA"/>
</dbReference>
<dbReference type="AlphaFoldDB" id="A0A6J4QJ38"/>